<feature type="compositionally biased region" description="Polar residues" evidence="1">
    <location>
        <begin position="190"/>
        <end position="200"/>
    </location>
</feature>
<feature type="region of interest" description="Disordered" evidence="1">
    <location>
        <begin position="565"/>
        <end position="615"/>
    </location>
</feature>
<dbReference type="Proteomes" id="UP001318860">
    <property type="component" value="Unassembled WGS sequence"/>
</dbReference>
<accession>A0ABR0W067</accession>
<name>A0ABR0W067_REHGL</name>
<dbReference type="InterPro" id="IPR003618">
    <property type="entry name" value="TFIIS_cen_dom"/>
</dbReference>
<feature type="compositionally biased region" description="Low complexity" evidence="1">
    <location>
        <begin position="577"/>
        <end position="589"/>
    </location>
</feature>
<feature type="domain" description="TFIIS central" evidence="2">
    <location>
        <begin position="368"/>
        <end position="484"/>
    </location>
</feature>
<dbReference type="PANTHER" id="PTHR11477">
    <property type="entry name" value="TRANSCRIPTION FACTOR S-II ZINC FINGER DOMAIN-CONTAINING PROTEIN"/>
    <property type="match status" value="1"/>
</dbReference>
<keyword evidence="4" id="KW-1185">Reference proteome</keyword>
<dbReference type="InterPro" id="IPR036575">
    <property type="entry name" value="TFIIS_cen_dom_sf"/>
</dbReference>
<feature type="region of interest" description="Disordered" evidence="1">
    <location>
        <begin position="780"/>
        <end position="864"/>
    </location>
</feature>
<evidence type="ECO:0000259" key="2">
    <source>
        <dbReference type="PROSITE" id="PS51321"/>
    </source>
</evidence>
<dbReference type="Pfam" id="PF07500">
    <property type="entry name" value="TFIIS_M"/>
    <property type="match status" value="1"/>
</dbReference>
<evidence type="ECO:0000313" key="3">
    <source>
        <dbReference type="EMBL" id="KAK6140983.1"/>
    </source>
</evidence>
<proteinExistence type="predicted"/>
<gene>
    <name evidence="3" type="ORF">DH2020_025274</name>
</gene>
<dbReference type="CDD" id="cd21538">
    <property type="entry name" value="SPOC_TFIIS"/>
    <property type="match status" value="1"/>
</dbReference>
<reference evidence="3 4" key="1">
    <citation type="journal article" date="2021" name="Comput. Struct. Biotechnol. J.">
        <title>De novo genome assembly of the potent medicinal plant Rehmannia glutinosa using nanopore technology.</title>
        <authorList>
            <person name="Ma L."/>
            <person name="Dong C."/>
            <person name="Song C."/>
            <person name="Wang X."/>
            <person name="Zheng X."/>
            <person name="Niu Y."/>
            <person name="Chen S."/>
            <person name="Feng W."/>
        </authorList>
    </citation>
    <scope>NUCLEOTIDE SEQUENCE [LARGE SCALE GENOMIC DNA]</scope>
    <source>
        <strain evidence="3">DH-2019</strain>
    </source>
</reference>
<sequence length="945" mass="104745">MVSRMFMFKSYQGNKDNSHQAHNLISQRTYPGGLDMEHGSLPLNLPVSEMHMKMVGQVSSNPESHHFYVSAEERGRIEPISSNTGFNTSMIPYNRLLEPISSNRVGHNESSGGSMGSNPVWMPDQLGCENGSLMNNMAEEKTPFPVKRKAEVGSLTNSSISQQSLLPNKRPAHMGADVNSVGFLPPSAPQRKTTPAQSKLGSPGLPAQHSVNKKMVRNDSISGKSGLQRGQSAKRQTAQIESASKKQDNVSNTEKNQTETSVTHQPKGSQASETNSTMSGHVPVFGSEEVFPSKESAALSKTNEGQFFLLNYDLMKAVGMVDKLSRGLSMVQFCLMRMFHLAIVSLPKMIFCREMGFLGHLSLMYRWGGKEAQNAEDTKFVKEEAQGHKEVVVLTPENLAFKIEAELFKLFGDVNKKYREKGRSLLFNLKDRNNPDLRERVMSGEISPERLCSMSAEELASRSYQSGKTHKGEYQVEVEHDDVIVAEISSGTSTTMLTQRQPKKETVPHSPSKASLKDKEKVAGMIVDELKDAEFLPPIVSLDEFMESLNNEPPFENLSVDAGQKIPLSHGESPKLARNSRASNRASNSPKDASSNKAGVFRKHDVTTKSSQSPAKQNVLPSIIPKIEYIWDGTLQLNISSSVAVGGLFQSGEKTSMKEWPSSLEIKGRVRLDAFEKFLQELHMSRTRAVMVLQFVLKDKSSENQRANLSEAIDSYVTDERLGYAEPAPGVELYLCPPTPRITDTLNKLITPKENPETNNPIENRLIGVVVWRRAHISNTISPNSSSHHKHSLKKQAFPPPKRVRDSSNVNPNTPTRTSSPVFNKQAEPQKEDDDDDDIPPGFGPAAVARGAGPKDDDDLPEFNFSPSVPRISPQNLHHGVKMSQQRPVEEVRELIKKYGQSGNSLTNRVDNRGSIGIEPWNDDAMMIFQSGGLKRRHHNCHPIR</sequence>
<dbReference type="PANTHER" id="PTHR11477:SF20">
    <property type="entry name" value="SPOC DOMAIN _ TRANSCRIPTION ELONGATION FACTOR S-II PROTEIN"/>
    <property type="match status" value="1"/>
</dbReference>
<feature type="region of interest" description="Disordered" evidence="1">
    <location>
        <begin position="492"/>
        <end position="519"/>
    </location>
</feature>
<feature type="region of interest" description="Disordered" evidence="1">
    <location>
        <begin position="155"/>
        <end position="284"/>
    </location>
</feature>
<evidence type="ECO:0000313" key="4">
    <source>
        <dbReference type="Proteomes" id="UP001318860"/>
    </source>
</evidence>
<feature type="compositionally biased region" description="Polar residues" evidence="1">
    <location>
        <begin position="219"/>
        <end position="242"/>
    </location>
</feature>
<feature type="compositionally biased region" description="Polar residues" evidence="1">
    <location>
        <begin position="807"/>
        <end position="823"/>
    </location>
</feature>
<dbReference type="SUPFAM" id="SSF46942">
    <property type="entry name" value="Elongation factor TFIIS domain 2"/>
    <property type="match status" value="1"/>
</dbReference>
<dbReference type="PROSITE" id="PS51321">
    <property type="entry name" value="TFIIS_CENTRAL"/>
    <property type="match status" value="1"/>
</dbReference>
<dbReference type="InterPro" id="IPR012921">
    <property type="entry name" value="SPOC_C"/>
</dbReference>
<protein>
    <recommendedName>
        <fullName evidence="2">TFIIS central domain-containing protein</fullName>
    </recommendedName>
</protein>
<dbReference type="Gene3D" id="1.10.472.30">
    <property type="entry name" value="Transcription elongation factor S-II, central domain"/>
    <property type="match status" value="1"/>
</dbReference>
<feature type="compositionally biased region" description="Polar residues" evidence="1">
    <location>
        <begin position="249"/>
        <end position="279"/>
    </location>
</feature>
<evidence type="ECO:0000256" key="1">
    <source>
        <dbReference type="SAM" id="MobiDB-lite"/>
    </source>
</evidence>
<dbReference type="EMBL" id="JABTTQ020000207">
    <property type="protein sequence ID" value="KAK6140983.1"/>
    <property type="molecule type" value="Genomic_DNA"/>
</dbReference>
<comment type="caution">
    <text evidence="3">The sequence shown here is derived from an EMBL/GenBank/DDBJ whole genome shotgun (WGS) entry which is preliminary data.</text>
</comment>
<dbReference type="Pfam" id="PF07744">
    <property type="entry name" value="SPOC"/>
    <property type="match status" value="1"/>
</dbReference>
<feature type="compositionally biased region" description="Polar residues" evidence="1">
    <location>
        <begin position="155"/>
        <end position="166"/>
    </location>
</feature>
<organism evidence="3 4">
    <name type="scientific">Rehmannia glutinosa</name>
    <name type="common">Chinese foxglove</name>
    <dbReference type="NCBI Taxonomy" id="99300"/>
    <lineage>
        <taxon>Eukaryota</taxon>
        <taxon>Viridiplantae</taxon>
        <taxon>Streptophyta</taxon>
        <taxon>Embryophyta</taxon>
        <taxon>Tracheophyta</taxon>
        <taxon>Spermatophyta</taxon>
        <taxon>Magnoliopsida</taxon>
        <taxon>eudicotyledons</taxon>
        <taxon>Gunneridae</taxon>
        <taxon>Pentapetalae</taxon>
        <taxon>asterids</taxon>
        <taxon>lamiids</taxon>
        <taxon>Lamiales</taxon>
        <taxon>Orobanchaceae</taxon>
        <taxon>Rehmannieae</taxon>
        <taxon>Rehmannia</taxon>
    </lineage>
</organism>
<dbReference type="SMART" id="SM00510">
    <property type="entry name" value="TFS2M"/>
    <property type="match status" value="1"/>
</dbReference>